<dbReference type="Proteomes" id="UP001310594">
    <property type="component" value="Unassembled WGS sequence"/>
</dbReference>
<dbReference type="AlphaFoldDB" id="A0AAN7VT05"/>
<evidence type="ECO:0000313" key="3">
    <source>
        <dbReference type="Proteomes" id="UP001310594"/>
    </source>
</evidence>
<feature type="region of interest" description="Disordered" evidence="1">
    <location>
        <begin position="197"/>
        <end position="219"/>
    </location>
</feature>
<accession>A0AAN7VT05</accession>
<evidence type="ECO:0000256" key="1">
    <source>
        <dbReference type="SAM" id="MobiDB-lite"/>
    </source>
</evidence>
<reference evidence="2" key="1">
    <citation type="submission" date="2023-08" db="EMBL/GenBank/DDBJ databases">
        <title>Black Yeasts Isolated from many extreme environments.</title>
        <authorList>
            <person name="Coleine C."/>
            <person name="Stajich J.E."/>
            <person name="Selbmann L."/>
        </authorList>
    </citation>
    <scope>NUCLEOTIDE SEQUENCE</scope>
    <source>
        <strain evidence="2">CCFEE 5810</strain>
    </source>
</reference>
<feature type="compositionally biased region" description="Polar residues" evidence="1">
    <location>
        <begin position="197"/>
        <end position="207"/>
    </location>
</feature>
<name>A0AAN7VT05_9PEZI</name>
<gene>
    <name evidence="2" type="ORF">LTR97_004789</name>
</gene>
<evidence type="ECO:0000313" key="2">
    <source>
        <dbReference type="EMBL" id="KAK5701971.1"/>
    </source>
</evidence>
<comment type="caution">
    <text evidence="2">The sequence shown here is derived from an EMBL/GenBank/DDBJ whole genome shotgun (WGS) entry which is preliminary data.</text>
</comment>
<proteinExistence type="predicted"/>
<organism evidence="2 3">
    <name type="scientific">Elasticomyces elasticus</name>
    <dbReference type="NCBI Taxonomy" id="574655"/>
    <lineage>
        <taxon>Eukaryota</taxon>
        <taxon>Fungi</taxon>
        <taxon>Dikarya</taxon>
        <taxon>Ascomycota</taxon>
        <taxon>Pezizomycotina</taxon>
        <taxon>Dothideomycetes</taxon>
        <taxon>Dothideomycetidae</taxon>
        <taxon>Mycosphaerellales</taxon>
        <taxon>Teratosphaeriaceae</taxon>
        <taxon>Elasticomyces</taxon>
    </lineage>
</organism>
<protein>
    <submittedName>
        <fullName evidence="2">Uncharacterized protein</fullName>
    </submittedName>
</protein>
<dbReference type="EMBL" id="JAVRQU010000006">
    <property type="protein sequence ID" value="KAK5701971.1"/>
    <property type="molecule type" value="Genomic_DNA"/>
</dbReference>
<sequence>MARARIQPKNRRARALGRARIENDRPTIEARLRARGIRFSRWASQARLYTLLKLAEKFLPYTNYKTIELRGFCQQRGLTILPKALKKDLIAVLEGADAKPSFRRFTELPAELRLEVLEFAGEKHEVVETLWWLDNKDRLRELAELLAVGNPAKFGKVTRLEKVPFHIDHLRDLLPHRHVTTLSLTHPNIRSLASATPRTANSAQSLSMPPGIQTARGRVRPAPNTSWIDEMKMTATKNKLSARGVRVDQGVPIEELQNMLALSEKNLLAYTNYGRRKLQGFCYARRVPIKPSMLVRDLVDVLRAADAEPRFRRFFDLPAELRLMVVEAAGLEYEVVLAPKPRRSERVMAKKEKLVVAKSA</sequence>